<sequence>MSISEAIEVFNELLKTTNSKRETKIYKSFLKILENLRNKDLSERQSPMIQEALGSLLLEASTENSKKYYKQKLSEFKAFLKEEFYFTTEKHYTEIGMVYGLIIGTGIGMLYGTFIDSILGSSMGLSMGTSLGMLFGMLYGARKDAEAKKLGRVV</sequence>
<proteinExistence type="predicted"/>
<keyword evidence="3" id="KW-1185">Reference proteome</keyword>
<evidence type="ECO:0000313" key="3">
    <source>
        <dbReference type="Proteomes" id="UP000321301"/>
    </source>
</evidence>
<keyword evidence="1" id="KW-0472">Membrane</keyword>
<organism evidence="2 3">
    <name type="scientific">Cyclobacterium qasimii</name>
    <dbReference type="NCBI Taxonomy" id="1350429"/>
    <lineage>
        <taxon>Bacteria</taxon>
        <taxon>Pseudomonadati</taxon>
        <taxon>Bacteroidota</taxon>
        <taxon>Cytophagia</taxon>
        <taxon>Cytophagales</taxon>
        <taxon>Cyclobacteriaceae</taxon>
        <taxon>Cyclobacterium</taxon>
    </lineage>
</organism>
<comment type="caution">
    <text evidence="2">The sequence shown here is derived from an EMBL/GenBank/DDBJ whole genome shotgun (WGS) entry which is preliminary data.</text>
</comment>
<dbReference type="RefSeq" id="WP_020890851.1">
    <property type="nucleotide sequence ID" value="NZ_BJYV01000009.1"/>
</dbReference>
<keyword evidence="1" id="KW-0812">Transmembrane</keyword>
<gene>
    <name evidence="2" type="ORF">CQA01_21730</name>
</gene>
<feature type="transmembrane region" description="Helical" evidence="1">
    <location>
        <begin position="96"/>
        <end position="115"/>
    </location>
</feature>
<evidence type="ECO:0008006" key="4">
    <source>
        <dbReference type="Google" id="ProtNLM"/>
    </source>
</evidence>
<feature type="transmembrane region" description="Helical" evidence="1">
    <location>
        <begin position="121"/>
        <end position="141"/>
    </location>
</feature>
<reference evidence="2 3" key="1">
    <citation type="submission" date="2019-07" db="EMBL/GenBank/DDBJ databases">
        <title>Whole genome shotgun sequence of Cyclobacterium qasimii NBRC 106168.</title>
        <authorList>
            <person name="Hosoyama A."/>
            <person name="Uohara A."/>
            <person name="Ohji S."/>
            <person name="Ichikawa N."/>
        </authorList>
    </citation>
    <scope>NUCLEOTIDE SEQUENCE [LARGE SCALE GENOMIC DNA]</scope>
    <source>
        <strain evidence="2 3">NBRC 106168</strain>
    </source>
</reference>
<protein>
    <recommendedName>
        <fullName evidence="4">Glycine zipper family protein</fullName>
    </recommendedName>
</protein>
<dbReference type="AlphaFoldDB" id="A0A512CBQ6"/>
<keyword evidence="1" id="KW-1133">Transmembrane helix</keyword>
<dbReference type="EMBL" id="BJYV01000009">
    <property type="protein sequence ID" value="GEO21639.1"/>
    <property type="molecule type" value="Genomic_DNA"/>
</dbReference>
<dbReference type="Proteomes" id="UP000321301">
    <property type="component" value="Unassembled WGS sequence"/>
</dbReference>
<accession>A0A512CBQ6</accession>
<evidence type="ECO:0000256" key="1">
    <source>
        <dbReference type="SAM" id="Phobius"/>
    </source>
</evidence>
<evidence type="ECO:0000313" key="2">
    <source>
        <dbReference type="EMBL" id="GEO21639.1"/>
    </source>
</evidence>
<name>A0A512CBQ6_9BACT</name>